<feature type="domain" description="CHAD" evidence="2">
    <location>
        <begin position="4"/>
        <end position="292"/>
    </location>
</feature>
<dbReference type="SMART" id="SM00880">
    <property type="entry name" value="CHAD"/>
    <property type="match status" value="1"/>
</dbReference>
<protein>
    <submittedName>
        <fullName evidence="3">CHAD domain-containing protein</fullName>
    </submittedName>
</protein>
<reference evidence="3 4" key="1">
    <citation type="submission" date="2021-12" db="EMBL/GenBank/DDBJ databases">
        <title>Discovery of the Pendulisporaceae a myxobacterial family with distinct sporulation behavior and unique specialized metabolism.</title>
        <authorList>
            <person name="Garcia R."/>
            <person name="Popoff A."/>
            <person name="Bader C.D."/>
            <person name="Loehr J."/>
            <person name="Walesch S."/>
            <person name="Walt C."/>
            <person name="Boldt J."/>
            <person name="Bunk B."/>
            <person name="Haeckl F.J.F.P.J."/>
            <person name="Gunesch A.P."/>
            <person name="Birkelbach J."/>
            <person name="Nuebel U."/>
            <person name="Pietschmann T."/>
            <person name="Bach T."/>
            <person name="Mueller R."/>
        </authorList>
    </citation>
    <scope>NUCLEOTIDE SEQUENCE [LARGE SCALE GENOMIC DNA]</scope>
    <source>
        <strain evidence="3 4">MSr11954</strain>
    </source>
</reference>
<sequence>MHANEPLVAALLGEVARHAKQLRKRLRRAMGSHDASPAHRDTAEGVHDARTTVRRLRLELDVLARHVRDSSKIQKIDEGLHALAKALGRVRDQDVLREHARQHPGKPHLGELVHHVDAKRKKEVRRARSTLAKGLSLARDLRRPTSLAEAPRPGKPKAGKVLPVLVGHFTAEEIARAYDAVLAFTTYVEAGDHEVLHKFRAACRRLRYLLELFEDATHGARALVDELHEAQGLLGDLHDLHVAVTRVSKWLAKGEFEHTRVIDAYVRERARDDGRLMDAAVKQAQSILGRDFRRRLGAMLFGDTARDLAPALSGDYPRAAA</sequence>
<dbReference type="PANTHER" id="PTHR39339:SF1">
    <property type="entry name" value="CHAD DOMAIN-CONTAINING PROTEIN"/>
    <property type="match status" value="1"/>
</dbReference>
<gene>
    <name evidence="3" type="ORF">LZC94_26210</name>
</gene>
<dbReference type="Gene3D" id="1.40.20.10">
    <property type="entry name" value="CHAD domain"/>
    <property type="match status" value="1"/>
</dbReference>
<dbReference type="RefSeq" id="WP_394820969.1">
    <property type="nucleotide sequence ID" value="NZ_CP089984.1"/>
</dbReference>
<dbReference type="Pfam" id="PF05235">
    <property type="entry name" value="CHAD"/>
    <property type="match status" value="1"/>
</dbReference>
<dbReference type="EMBL" id="CP089984">
    <property type="protein sequence ID" value="WXB11352.1"/>
    <property type="molecule type" value="Genomic_DNA"/>
</dbReference>
<dbReference type="Proteomes" id="UP001370348">
    <property type="component" value="Chromosome"/>
</dbReference>
<evidence type="ECO:0000256" key="1">
    <source>
        <dbReference type="SAM" id="MobiDB-lite"/>
    </source>
</evidence>
<feature type="region of interest" description="Disordered" evidence="1">
    <location>
        <begin position="27"/>
        <end position="46"/>
    </location>
</feature>
<evidence type="ECO:0000259" key="2">
    <source>
        <dbReference type="PROSITE" id="PS51708"/>
    </source>
</evidence>
<evidence type="ECO:0000313" key="3">
    <source>
        <dbReference type="EMBL" id="WXB11352.1"/>
    </source>
</evidence>
<dbReference type="PROSITE" id="PS51708">
    <property type="entry name" value="CHAD"/>
    <property type="match status" value="1"/>
</dbReference>
<organism evidence="3 4">
    <name type="scientific">Pendulispora albinea</name>
    <dbReference type="NCBI Taxonomy" id="2741071"/>
    <lineage>
        <taxon>Bacteria</taxon>
        <taxon>Pseudomonadati</taxon>
        <taxon>Myxococcota</taxon>
        <taxon>Myxococcia</taxon>
        <taxon>Myxococcales</taxon>
        <taxon>Sorangiineae</taxon>
        <taxon>Pendulisporaceae</taxon>
        <taxon>Pendulispora</taxon>
    </lineage>
</organism>
<keyword evidence="4" id="KW-1185">Reference proteome</keyword>
<feature type="compositionally biased region" description="Basic and acidic residues" evidence="1">
    <location>
        <begin position="36"/>
        <end position="46"/>
    </location>
</feature>
<dbReference type="InterPro" id="IPR007899">
    <property type="entry name" value="CHAD_dom"/>
</dbReference>
<proteinExistence type="predicted"/>
<dbReference type="PANTHER" id="PTHR39339">
    <property type="entry name" value="SLR1444 PROTEIN"/>
    <property type="match status" value="1"/>
</dbReference>
<dbReference type="InterPro" id="IPR038186">
    <property type="entry name" value="CHAD_dom_sf"/>
</dbReference>
<name>A0ABZ2LQZ7_9BACT</name>
<accession>A0ABZ2LQZ7</accession>
<evidence type="ECO:0000313" key="4">
    <source>
        <dbReference type="Proteomes" id="UP001370348"/>
    </source>
</evidence>